<feature type="region of interest" description="Disordered" evidence="1">
    <location>
        <begin position="36"/>
        <end position="67"/>
    </location>
</feature>
<evidence type="ECO:0000313" key="2">
    <source>
        <dbReference type="EMBL" id="KNC33671.1"/>
    </source>
</evidence>
<evidence type="ECO:0000256" key="1">
    <source>
        <dbReference type="SAM" id="MobiDB-lite"/>
    </source>
</evidence>
<gene>
    <name evidence="2" type="ORF">FF38_08752</name>
</gene>
<organism evidence="2 3">
    <name type="scientific">Lucilia cuprina</name>
    <name type="common">Green bottle fly</name>
    <name type="synonym">Australian sheep blowfly</name>
    <dbReference type="NCBI Taxonomy" id="7375"/>
    <lineage>
        <taxon>Eukaryota</taxon>
        <taxon>Metazoa</taxon>
        <taxon>Ecdysozoa</taxon>
        <taxon>Arthropoda</taxon>
        <taxon>Hexapoda</taxon>
        <taxon>Insecta</taxon>
        <taxon>Pterygota</taxon>
        <taxon>Neoptera</taxon>
        <taxon>Endopterygota</taxon>
        <taxon>Diptera</taxon>
        <taxon>Brachycera</taxon>
        <taxon>Muscomorpha</taxon>
        <taxon>Oestroidea</taxon>
        <taxon>Calliphoridae</taxon>
        <taxon>Luciliinae</taxon>
        <taxon>Lucilia</taxon>
    </lineage>
</organism>
<sequence>MAALEYGDDEGDLLVFELFAMAAVVDEEAVVDVFNEVEEDEEEFDEDDDEEHDDEDEEESRAEVEQTKGPKEFAALPLLGVVVVIEGEAIEWVGLAKLTLAVRWAPKTLVASTNSRFITPPPDTPREAVMAASHGKTVPNIVGALSALRLLLLLSVSSQPSAMSVTHCDEETVKIKGNDIIFWL</sequence>
<evidence type="ECO:0000313" key="3">
    <source>
        <dbReference type="Proteomes" id="UP000037069"/>
    </source>
</evidence>
<reference evidence="2 3" key="1">
    <citation type="journal article" date="2015" name="Nat. Commun.">
        <title>Lucilia cuprina genome unlocks parasitic fly biology to underpin future interventions.</title>
        <authorList>
            <person name="Anstead C.A."/>
            <person name="Korhonen P.K."/>
            <person name="Young N.D."/>
            <person name="Hall R.S."/>
            <person name="Jex A.R."/>
            <person name="Murali S.C."/>
            <person name="Hughes D.S."/>
            <person name="Lee S.F."/>
            <person name="Perry T."/>
            <person name="Stroehlein A.J."/>
            <person name="Ansell B.R."/>
            <person name="Breugelmans B."/>
            <person name="Hofmann A."/>
            <person name="Qu J."/>
            <person name="Dugan S."/>
            <person name="Lee S.L."/>
            <person name="Chao H."/>
            <person name="Dinh H."/>
            <person name="Han Y."/>
            <person name="Doddapaneni H.V."/>
            <person name="Worley K.C."/>
            <person name="Muzny D.M."/>
            <person name="Ioannidis P."/>
            <person name="Waterhouse R.M."/>
            <person name="Zdobnov E.M."/>
            <person name="James P.J."/>
            <person name="Bagnall N.H."/>
            <person name="Kotze A.C."/>
            <person name="Gibbs R.A."/>
            <person name="Richards S."/>
            <person name="Batterham P."/>
            <person name="Gasser R.B."/>
        </authorList>
    </citation>
    <scope>NUCLEOTIDE SEQUENCE [LARGE SCALE GENOMIC DNA]</scope>
    <source>
        <strain evidence="2 3">LS</strain>
        <tissue evidence="2">Full body</tissue>
    </source>
</reference>
<comment type="caution">
    <text evidence="2">The sequence shown here is derived from an EMBL/GenBank/DDBJ whole genome shotgun (WGS) entry which is preliminary data.</text>
</comment>
<proteinExistence type="predicted"/>
<dbReference type="Proteomes" id="UP000037069">
    <property type="component" value="Unassembled WGS sequence"/>
</dbReference>
<keyword evidence="3" id="KW-1185">Reference proteome</keyword>
<feature type="compositionally biased region" description="Acidic residues" evidence="1">
    <location>
        <begin position="36"/>
        <end position="60"/>
    </location>
</feature>
<dbReference type="AlphaFoldDB" id="A0A0L0CN13"/>
<accession>A0A0L0CN13</accession>
<protein>
    <submittedName>
        <fullName evidence="2">Uncharacterized protein</fullName>
    </submittedName>
</protein>
<name>A0A0L0CN13_LUCCU</name>
<dbReference type="EMBL" id="JRES01000171">
    <property type="protein sequence ID" value="KNC33671.1"/>
    <property type="molecule type" value="Genomic_DNA"/>
</dbReference>